<dbReference type="RefSeq" id="XP_013332079.1">
    <property type="nucleotide sequence ID" value="XM_013476625.1"/>
</dbReference>
<name>A0A0F4Z4M3_RASE3</name>
<dbReference type="InterPro" id="IPR001926">
    <property type="entry name" value="TrpB-like_PALP"/>
</dbReference>
<dbReference type="OrthoDB" id="7773036at2759"/>
<protein>
    <recommendedName>
        <fullName evidence="5">L-serine ammonia-lyase</fullName>
        <ecNumber evidence="5">4.3.1.17</ecNumber>
    </recommendedName>
</protein>
<dbReference type="InterPro" id="IPR050147">
    <property type="entry name" value="Ser/Thr_Dehydratase"/>
</dbReference>
<dbReference type="GO" id="GO:0003941">
    <property type="term" value="F:L-serine ammonia-lyase activity"/>
    <property type="evidence" value="ECO:0007669"/>
    <property type="project" value="UniProtKB-EC"/>
</dbReference>
<keyword evidence="13" id="KW-1185">Reference proteome</keyword>
<dbReference type="Gene3D" id="3.40.50.1100">
    <property type="match status" value="2"/>
</dbReference>
<dbReference type="Pfam" id="PF00291">
    <property type="entry name" value="PALP"/>
    <property type="match status" value="1"/>
</dbReference>
<dbReference type="InterPro" id="IPR000634">
    <property type="entry name" value="Ser/Thr_deHydtase_PyrdxlP-BS"/>
</dbReference>
<comment type="cofactor">
    <cofactor evidence="1">
        <name>pyridoxal 5'-phosphate</name>
        <dbReference type="ChEBI" id="CHEBI:597326"/>
    </cofactor>
</comment>
<dbReference type="GO" id="GO:0006567">
    <property type="term" value="P:L-threonine catabolic process"/>
    <property type="evidence" value="ECO:0007669"/>
    <property type="project" value="TreeGrafter"/>
</dbReference>
<dbReference type="EMBL" id="LASV01000020">
    <property type="protein sequence ID" value="KKA25467.1"/>
    <property type="molecule type" value="Genomic_DNA"/>
</dbReference>
<evidence type="ECO:0000256" key="4">
    <source>
        <dbReference type="ARBA" id="ARBA00010869"/>
    </source>
</evidence>
<dbReference type="PANTHER" id="PTHR48078">
    <property type="entry name" value="THREONINE DEHYDRATASE, MITOCHONDRIAL-RELATED"/>
    <property type="match status" value="1"/>
</dbReference>
<evidence type="ECO:0000256" key="10">
    <source>
        <dbReference type="ARBA" id="ARBA00049406"/>
    </source>
</evidence>
<evidence type="ECO:0000256" key="5">
    <source>
        <dbReference type="ARBA" id="ARBA00012093"/>
    </source>
</evidence>
<dbReference type="GO" id="GO:0004794">
    <property type="term" value="F:threonine deaminase activity"/>
    <property type="evidence" value="ECO:0007669"/>
    <property type="project" value="TreeGrafter"/>
</dbReference>
<dbReference type="GO" id="GO:0030170">
    <property type="term" value="F:pyridoxal phosphate binding"/>
    <property type="evidence" value="ECO:0007669"/>
    <property type="project" value="InterPro"/>
</dbReference>
<dbReference type="PROSITE" id="PS00165">
    <property type="entry name" value="DEHYDRATASE_SER_THR"/>
    <property type="match status" value="1"/>
</dbReference>
<dbReference type="PANTHER" id="PTHR48078:SF2">
    <property type="entry name" value="CATABOLIC L-SERINE_THREONINE DEHYDRATASE"/>
    <property type="match status" value="1"/>
</dbReference>
<dbReference type="GO" id="GO:0006565">
    <property type="term" value="P:L-serine catabolic process"/>
    <property type="evidence" value="ECO:0007669"/>
    <property type="project" value="TreeGrafter"/>
</dbReference>
<evidence type="ECO:0000256" key="3">
    <source>
        <dbReference type="ARBA" id="ARBA00004742"/>
    </source>
</evidence>
<keyword evidence="7" id="KW-0963">Cytoplasm</keyword>
<evidence type="ECO:0000256" key="7">
    <source>
        <dbReference type="ARBA" id="ARBA00022490"/>
    </source>
</evidence>
<comment type="catalytic activity">
    <reaction evidence="10">
        <text>L-serine = pyruvate + NH4(+)</text>
        <dbReference type="Rhea" id="RHEA:19169"/>
        <dbReference type="ChEBI" id="CHEBI:15361"/>
        <dbReference type="ChEBI" id="CHEBI:28938"/>
        <dbReference type="ChEBI" id="CHEBI:33384"/>
        <dbReference type="EC" id="4.3.1.17"/>
    </reaction>
</comment>
<organism evidence="12 13">
    <name type="scientific">Rasamsonia emersonii (strain ATCC 16479 / CBS 393.64 / IMI 116815)</name>
    <dbReference type="NCBI Taxonomy" id="1408163"/>
    <lineage>
        <taxon>Eukaryota</taxon>
        <taxon>Fungi</taxon>
        <taxon>Dikarya</taxon>
        <taxon>Ascomycota</taxon>
        <taxon>Pezizomycotina</taxon>
        <taxon>Eurotiomycetes</taxon>
        <taxon>Eurotiomycetidae</taxon>
        <taxon>Eurotiales</taxon>
        <taxon>Trichocomaceae</taxon>
        <taxon>Rasamsonia</taxon>
    </lineage>
</organism>
<feature type="domain" description="Tryptophan synthase beta chain-like PALP" evidence="11">
    <location>
        <begin position="21"/>
        <end position="373"/>
    </location>
</feature>
<evidence type="ECO:0000313" key="12">
    <source>
        <dbReference type="EMBL" id="KKA25467.1"/>
    </source>
</evidence>
<dbReference type="Proteomes" id="UP000053958">
    <property type="component" value="Unassembled WGS sequence"/>
</dbReference>
<evidence type="ECO:0000256" key="6">
    <source>
        <dbReference type="ARBA" id="ARBA00022432"/>
    </source>
</evidence>
<comment type="similarity">
    <text evidence="4">Belongs to the serine/threonine dehydratase family.</text>
</comment>
<dbReference type="SUPFAM" id="SSF53686">
    <property type="entry name" value="Tryptophan synthase beta subunit-like PLP-dependent enzymes"/>
    <property type="match status" value="1"/>
</dbReference>
<reference evidence="12 13" key="1">
    <citation type="submission" date="2015-04" db="EMBL/GenBank/DDBJ databases">
        <authorList>
            <person name="Heijne W.H."/>
            <person name="Fedorova N.D."/>
            <person name="Nierman W.C."/>
            <person name="Vollebregt A.W."/>
            <person name="Zhao Z."/>
            <person name="Wu L."/>
            <person name="Kumar M."/>
            <person name="Stam H."/>
            <person name="van den Berg M.A."/>
            <person name="Pel H.J."/>
        </authorList>
    </citation>
    <scope>NUCLEOTIDE SEQUENCE [LARGE SCALE GENOMIC DNA]</scope>
    <source>
        <strain evidence="12 13">CBS 393.64</strain>
    </source>
</reference>
<dbReference type="FunFam" id="3.40.50.1100:FF:000040">
    <property type="entry name" value="L-serine dehydratase, putative"/>
    <property type="match status" value="1"/>
</dbReference>
<evidence type="ECO:0000259" key="11">
    <source>
        <dbReference type="Pfam" id="PF00291"/>
    </source>
</evidence>
<dbReference type="InterPro" id="IPR036052">
    <property type="entry name" value="TrpB-like_PALP_sf"/>
</dbReference>
<dbReference type="GeneID" id="25312545"/>
<keyword evidence="6" id="KW-0312">Gluconeogenesis</keyword>
<evidence type="ECO:0000256" key="2">
    <source>
        <dbReference type="ARBA" id="ARBA00004496"/>
    </source>
</evidence>
<evidence type="ECO:0000256" key="1">
    <source>
        <dbReference type="ARBA" id="ARBA00001933"/>
    </source>
</evidence>
<comment type="subcellular location">
    <subcellularLocation>
        <location evidence="2">Cytoplasm</location>
    </subcellularLocation>
</comment>
<dbReference type="GO" id="GO:0006094">
    <property type="term" value="P:gluconeogenesis"/>
    <property type="evidence" value="ECO:0007669"/>
    <property type="project" value="UniProtKB-KW"/>
</dbReference>
<dbReference type="AlphaFoldDB" id="A0A0F4Z4M3"/>
<comment type="pathway">
    <text evidence="3">Carbohydrate biosynthesis; gluconeogenesis.</text>
</comment>
<sequence length="403" mass="43049">MPSIADQPPPSPSQSKKPWIETPLIESAPLSKAAGCRIFLKLELLQPSGSFKSRGIGNLILAHLSDPSSQGKKLHFYSSSGGNAGLAAVIAARDLGCPCTVVVPMTTKPMMVQKLRDAGATDVIQHGASWYEADTYLRENFIEVPGQKQTNSKGEQQGAPDVSVTSNEQVKNVYVPPFDHPHIWEGNSTMVPELVAQLPPREDGDSTKFPADVIVCSVGGGGLFNGIIRGLEEHIRKQQQQQQQVQDGPASAEKKVQVLAVETKGADSLAYALEKGSLQSLPAITSMATSLGALRVAAQTFKNASSPPPGIEVTSVVASDAEAARGVVQLAEDSRLIVELACGVSVDVATSVRLKEVVKNLNPNTRVVVIVCGGSNITPEMVGEYRHRLKYGWDNVPRMDDEK</sequence>
<proteinExistence type="inferred from homology"/>
<dbReference type="GO" id="GO:0005737">
    <property type="term" value="C:cytoplasm"/>
    <property type="evidence" value="ECO:0007669"/>
    <property type="project" value="UniProtKB-SubCell"/>
</dbReference>
<dbReference type="CDD" id="cd06448">
    <property type="entry name" value="L-Ser-dehyd"/>
    <property type="match status" value="1"/>
</dbReference>
<gene>
    <name evidence="12" type="ORF">T310_0491</name>
</gene>
<keyword evidence="9 12" id="KW-0456">Lyase</keyword>
<accession>A0A0F4Z4M3</accession>
<dbReference type="GO" id="GO:0009097">
    <property type="term" value="P:isoleucine biosynthetic process"/>
    <property type="evidence" value="ECO:0007669"/>
    <property type="project" value="TreeGrafter"/>
</dbReference>
<evidence type="ECO:0000256" key="9">
    <source>
        <dbReference type="ARBA" id="ARBA00023239"/>
    </source>
</evidence>
<comment type="caution">
    <text evidence="12">The sequence shown here is derived from an EMBL/GenBank/DDBJ whole genome shotgun (WGS) entry which is preliminary data.</text>
</comment>
<evidence type="ECO:0000256" key="8">
    <source>
        <dbReference type="ARBA" id="ARBA00022898"/>
    </source>
</evidence>
<dbReference type="STRING" id="1408163.A0A0F4Z4M3"/>
<dbReference type="EC" id="4.3.1.17" evidence="5"/>
<keyword evidence="8" id="KW-0663">Pyridoxal phosphate</keyword>
<evidence type="ECO:0000313" key="13">
    <source>
        <dbReference type="Proteomes" id="UP000053958"/>
    </source>
</evidence>